<keyword evidence="2" id="KW-0511">Multifunctional enzyme</keyword>
<name>A0A087TLU5_STEMI</name>
<dbReference type="STRING" id="407821.A0A087TLU5"/>
<dbReference type="GO" id="GO:0003964">
    <property type="term" value="F:RNA-directed DNA polymerase activity"/>
    <property type="evidence" value="ECO:0007669"/>
    <property type="project" value="UniProtKB-EC"/>
</dbReference>
<evidence type="ECO:0000313" key="5">
    <source>
        <dbReference type="Proteomes" id="UP000054359"/>
    </source>
</evidence>
<feature type="domain" description="Reverse transcriptase/retrotransposon-derived protein RNase H-like" evidence="3">
    <location>
        <begin position="92"/>
        <end position="191"/>
    </location>
</feature>
<dbReference type="AlphaFoldDB" id="A0A087TLU5"/>
<dbReference type="FunFam" id="3.30.70.270:FF:000020">
    <property type="entry name" value="Transposon Tf2-6 polyprotein-like Protein"/>
    <property type="match status" value="1"/>
</dbReference>
<keyword evidence="5" id="KW-1185">Reference proteome</keyword>
<dbReference type="OrthoDB" id="8060624at2759"/>
<proteinExistence type="predicted"/>
<organism evidence="4 5">
    <name type="scientific">Stegodyphus mimosarum</name>
    <name type="common">African social velvet spider</name>
    <dbReference type="NCBI Taxonomy" id="407821"/>
    <lineage>
        <taxon>Eukaryota</taxon>
        <taxon>Metazoa</taxon>
        <taxon>Ecdysozoa</taxon>
        <taxon>Arthropoda</taxon>
        <taxon>Chelicerata</taxon>
        <taxon>Arachnida</taxon>
        <taxon>Araneae</taxon>
        <taxon>Araneomorphae</taxon>
        <taxon>Entelegynae</taxon>
        <taxon>Eresoidea</taxon>
        <taxon>Eresidae</taxon>
        <taxon>Stegodyphus</taxon>
    </lineage>
</organism>
<gene>
    <name evidence="4" type="ORF">X975_01938</name>
</gene>
<dbReference type="PANTHER" id="PTHR37984:SF5">
    <property type="entry name" value="PROTEIN NYNRIN-LIKE"/>
    <property type="match status" value="1"/>
</dbReference>
<protein>
    <recommendedName>
        <fullName evidence="1">RNA-directed DNA polymerase</fullName>
        <ecNumber evidence="1">2.7.7.49</ecNumber>
    </recommendedName>
</protein>
<reference evidence="4 5" key="1">
    <citation type="submission" date="2013-11" db="EMBL/GenBank/DDBJ databases">
        <title>Genome sequencing of Stegodyphus mimosarum.</title>
        <authorList>
            <person name="Bechsgaard J."/>
        </authorList>
    </citation>
    <scope>NUCLEOTIDE SEQUENCE [LARGE SCALE GENOMIC DNA]</scope>
</reference>
<dbReference type="Pfam" id="PF17919">
    <property type="entry name" value="RT_RNaseH_2"/>
    <property type="match status" value="1"/>
</dbReference>
<dbReference type="InterPro" id="IPR050951">
    <property type="entry name" value="Retrovirus_Pol_polyprotein"/>
</dbReference>
<dbReference type="InterPro" id="IPR041577">
    <property type="entry name" value="RT_RNaseH_2"/>
</dbReference>
<evidence type="ECO:0000313" key="4">
    <source>
        <dbReference type="EMBL" id="KFM66084.1"/>
    </source>
</evidence>
<evidence type="ECO:0000259" key="3">
    <source>
        <dbReference type="Pfam" id="PF17919"/>
    </source>
</evidence>
<dbReference type="Gene3D" id="3.30.70.270">
    <property type="match status" value="1"/>
</dbReference>
<dbReference type="EC" id="2.7.7.49" evidence="1"/>
<accession>A0A087TLU5</accession>
<dbReference type="EMBL" id="KK115804">
    <property type="protein sequence ID" value="KFM66084.1"/>
    <property type="molecule type" value="Genomic_DNA"/>
</dbReference>
<feature type="non-terminal residue" evidence="4">
    <location>
        <position position="1"/>
    </location>
</feature>
<dbReference type="Proteomes" id="UP000054359">
    <property type="component" value="Unassembled WGS sequence"/>
</dbReference>
<evidence type="ECO:0000256" key="2">
    <source>
        <dbReference type="ARBA" id="ARBA00023268"/>
    </source>
</evidence>
<dbReference type="SUPFAM" id="SSF56672">
    <property type="entry name" value="DNA/RNA polymerases"/>
    <property type="match status" value="1"/>
</dbReference>
<dbReference type="PANTHER" id="PTHR37984">
    <property type="entry name" value="PROTEIN CBG26694"/>
    <property type="match status" value="1"/>
</dbReference>
<dbReference type="CDD" id="cd09274">
    <property type="entry name" value="RNase_HI_RT_Ty3"/>
    <property type="match status" value="1"/>
</dbReference>
<dbReference type="OMA" id="WANFLAN"/>
<dbReference type="InterPro" id="IPR043502">
    <property type="entry name" value="DNA/RNA_pol_sf"/>
</dbReference>
<sequence>KLASAQPVNVISQNTEHINNTTIETGYKVSKGIFQPDDKNLKVIQGLVAPKNKKGFRRFLGLIGLYRRFIPNFAQKALPLTQLSKDKVPFYWSQEAQEAFDILKSELLNEPILTLSNFNNPFSLCTDASNYALSAVLCQEDSNGFQHRICYASRKLKGPETRYSTVEREILAVVWATPHFRQYLLGKTFTVYSNQASLSHVLKLKNPTSRIARWIMGLSQFDYKIVH</sequence>
<dbReference type="InterPro" id="IPR043128">
    <property type="entry name" value="Rev_trsase/Diguanyl_cyclase"/>
</dbReference>
<feature type="non-terminal residue" evidence="4">
    <location>
        <position position="227"/>
    </location>
</feature>
<evidence type="ECO:0000256" key="1">
    <source>
        <dbReference type="ARBA" id="ARBA00012493"/>
    </source>
</evidence>